<gene>
    <name evidence="9" type="ORF">DSCA_48530</name>
</gene>
<dbReference type="KEGG" id="dalk:DSCA_48530"/>
<evidence type="ECO:0000256" key="7">
    <source>
        <dbReference type="ARBA" id="ARBA00023237"/>
    </source>
</evidence>
<dbReference type="PANTHER" id="PTHR30026">
    <property type="entry name" value="OUTER MEMBRANE PROTEIN TOLC"/>
    <property type="match status" value="1"/>
</dbReference>
<keyword evidence="3" id="KW-0813">Transport</keyword>
<keyword evidence="10" id="KW-1185">Reference proteome</keyword>
<sequence length="629" mass="69465">MTTLFQSVEQALKFSPQLQAVAHYHDAAEYDLKKARARYRPSVDLMLGYGLEQHSDSVTRLPEADPSDSDWDSRGDASLRLTQNVWDGGETRHQVSIQKALLDSADFDVLESTQSIALDAINAHLEVYLQRELVALAENDLEVHQDIYRGLSEIERAGTGNIADVTQTRARLARARSILIISKGDLDSAVANYERVTGTKPGTVAFADVPDTMPISLKEALTWTEEKNPGLLAINASLKEAEARVGLARSAYKPKLNVELSSRYYDQLDGDPSWQHTNDAMLVLRWNLFNGGQDREAANAALSRKYQRRSTRDDRLIELKESTAAAWAEYLSLKSQKTAYREAVASSEKTFDAYLQQYSVSRRSLLDVLNAEKEYFQSARQLVSVIVREILTAYRILNLGGSLQVVEHPGDPDTAAELSRLSQAIGFPDAAQSTPFQPRSQAFTAIDTTPSDRPDAATEKDPFAMQEEAATTSSADRDTLFSIAIGPCTNERLVEQVSEMLHNRGLEARQTPGTGTVRFTRLLEGVYFPEAAYARLEAVKQVADAFVLPEAGKLAIYVGSFQNHEAAIRHAQVLAGKNIAVTPVAAQIERQGTMLVVRRVDRETAESISRQVSRIGLSATVTGPDFIED</sequence>
<keyword evidence="5" id="KW-0812">Transmembrane</keyword>
<evidence type="ECO:0000256" key="6">
    <source>
        <dbReference type="ARBA" id="ARBA00023136"/>
    </source>
</evidence>
<dbReference type="InterPro" id="IPR010130">
    <property type="entry name" value="T1SS_OMP_TolC"/>
</dbReference>
<comment type="similarity">
    <text evidence="2">Belongs to the outer membrane factor (OMF) (TC 1.B.17) family.</text>
</comment>
<dbReference type="GO" id="GO:0015288">
    <property type="term" value="F:porin activity"/>
    <property type="evidence" value="ECO:0007669"/>
    <property type="project" value="TreeGrafter"/>
</dbReference>
<comment type="subcellular location">
    <subcellularLocation>
        <location evidence="1">Cell outer membrane</location>
    </subcellularLocation>
</comment>
<proteinExistence type="inferred from homology"/>
<evidence type="ECO:0000256" key="5">
    <source>
        <dbReference type="ARBA" id="ARBA00022692"/>
    </source>
</evidence>
<keyword evidence="6" id="KW-0472">Membrane</keyword>
<protein>
    <recommendedName>
        <fullName evidence="11">Agglutination protein</fullName>
    </recommendedName>
</protein>
<dbReference type="EMBL" id="AP021874">
    <property type="protein sequence ID" value="BBO70923.1"/>
    <property type="molecule type" value="Genomic_DNA"/>
</dbReference>
<dbReference type="GO" id="GO:0009279">
    <property type="term" value="C:cell outer membrane"/>
    <property type="evidence" value="ECO:0007669"/>
    <property type="project" value="UniProtKB-SubCell"/>
</dbReference>
<evidence type="ECO:0000313" key="9">
    <source>
        <dbReference type="EMBL" id="BBO70923.1"/>
    </source>
</evidence>
<evidence type="ECO:0000256" key="4">
    <source>
        <dbReference type="ARBA" id="ARBA00022452"/>
    </source>
</evidence>
<organism evidence="9 10">
    <name type="scientific">Desulfosarcina alkanivorans</name>
    <dbReference type="NCBI Taxonomy" id="571177"/>
    <lineage>
        <taxon>Bacteria</taxon>
        <taxon>Pseudomonadati</taxon>
        <taxon>Thermodesulfobacteriota</taxon>
        <taxon>Desulfobacteria</taxon>
        <taxon>Desulfobacterales</taxon>
        <taxon>Desulfosarcinaceae</taxon>
        <taxon>Desulfosarcina</taxon>
    </lineage>
</organism>
<keyword evidence="4" id="KW-1134">Transmembrane beta strand</keyword>
<evidence type="ECO:0000256" key="3">
    <source>
        <dbReference type="ARBA" id="ARBA00022448"/>
    </source>
</evidence>
<dbReference type="GO" id="GO:0015562">
    <property type="term" value="F:efflux transmembrane transporter activity"/>
    <property type="evidence" value="ECO:0007669"/>
    <property type="project" value="InterPro"/>
</dbReference>
<dbReference type="GO" id="GO:1990281">
    <property type="term" value="C:efflux pump complex"/>
    <property type="evidence" value="ECO:0007669"/>
    <property type="project" value="TreeGrafter"/>
</dbReference>
<dbReference type="AlphaFoldDB" id="A0A5K7YRW3"/>
<dbReference type="Gene3D" id="1.20.1600.10">
    <property type="entry name" value="Outer membrane efflux proteins (OEP)"/>
    <property type="match status" value="1"/>
</dbReference>
<reference evidence="9 10" key="1">
    <citation type="submission" date="2019-11" db="EMBL/GenBank/DDBJ databases">
        <title>Comparative genomics of hydrocarbon-degrading Desulfosarcina strains.</title>
        <authorList>
            <person name="Watanabe M."/>
            <person name="Kojima H."/>
            <person name="Fukui M."/>
        </authorList>
    </citation>
    <scope>NUCLEOTIDE SEQUENCE [LARGE SCALE GENOMIC DNA]</scope>
    <source>
        <strain evidence="9 10">PL12</strain>
    </source>
</reference>
<dbReference type="Proteomes" id="UP000427906">
    <property type="component" value="Chromosome"/>
</dbReference>
<evidence type="ECO:0000256" key="1">
    <source>
        <dbReference type="ARBA" id="ARBA00004442"/>
    </source>
</evidence>
<feature type="region of interest" description="Disordered" evidence="8">
    <location>
        <begin position="445"/>
        <end position="474"/>
    </location>
</feature>
<evidence type="ECO:0000256" key="8">
    <source>
        <dbReference type="SAM" id="MobiDB-lite"/>
    </source>
</evidence>
<evidence type="ECO:0000313" key="10">
    <source>
        <dbReference type="Proteomes" id="UP000427906"/>
    </source>
</evidence>
<evidence type="ECO:0008006" key="11">
    <source>
        <dbReference type="Google" id="ProtNLM"/>
    </source>
</evidence>
<evidence type="ECO:0000256" key="2">
    <source>
        <dbReference type="ARBA" id="ARBA00007613"/>
    </source>
</evidence>
<accession>A0A5K7YRW3</accession>
<dbReference type="PANTHER" id="PTHR30026:SF22">
    <property type="entry name" value="OUTER MEMBRANE EFFLUX PROTEIN"/>
    <property type="match status" value="1"/>
</dbReference>
<keyword evidence="7" id="KW-0998">Cell outer membrane</keyword>
<dbReference type="Pfam" id="PF02321">
    <property type="entry name" value="OEP"/>
    <property type="match status" value="2"/>
</dbReference>
<feature type="compositionally biased region" description="Basic and acidic residues" evidence="8">
    <location>
        <begin position="450"/>
        <end position="462"/>
    </location>
</feature>
<dbReference type="InterPro" id="IPR051906">
    <property type="entry name" value="TolC-like"/>
</dbReference>
<name>A0A5K7YRW3_9BACT</name>
<dbReference type="RefSeq" id="WP_167527934.1">
    <property type="nucleotide sequence ID" value="NZ_AP021874.1"/>
</dbReference>
<dbReference type="InterPro" id="IPR003423">
    <property type="entry name" value="OMP_efflux"/>
</dbReference>
<dbReference type="NCBIfam" id="TIGR01844">
    <property type="entry name" value="type_I_sec_TolC"/>
    <property type="match status" value="1"/>
</dbReference>
<dbReference type="SUPFAM" id="SSF56954">
    <property type="entry name" value="Outer membrane efflux proteins (OEP)"/>
    <property type="match status" value="1"/>
</dbReference>